<evidence type="ECO:0000313" key="3">
    <source>
        <dbReference type="EMBL" id="MBC9206480.1"/>
    </source>
</evidence>
<dbReference type="Proteomes" id="UP000626026">
    <property type="component" value="Unassembled WGS sequence"/>
</dbReference>
<evidence type="ECO:0000256" key="2">
    <source>
        <dbReference type="SAM" id="MobiDB-lite"/>
    </source>
</evidence>
<protein>
    <submittedName>
        <fullName evidence="3">CoA transferase</fullName>
    </submittedName>
</protein>
<dbReference type="PANTHER" id="PTHR48207">
    <property type="entry name" value="SUCCINATE--HYDROXYMETHYLGLUTARATE COA-TRANSFERASE"/>
    <property type="match status" value="1"/>
</dbReference>
<evidence type="ECO:0000313" key="4">
    <source>
        <dbReference type="Proteomes" id="UP000626026"/>
    </source>
</evidence>
<dbReference type="Pfam" id="PF02515">
    <property type="entry name" value="CoA_transf_3"/>
    <property type="match status" value="1"/>
</dbReference>
<dbReference type="GO" id="GO:0016740">
    <property type="term" value="F:transferase activity"/>
    <property type="evidence" value="ECO:0007669"/>
    <property type="project" value="UniProtKB-KW"/>
</dbReference>
<name>A0ABR7RIS2_9PROT</name>
<comment type="caution">
    <text evidence="3">The sequence shown here is derived from an EMBL/GenBank/DDBJ whole genome shotgun (WGS) entry which is preliminary data.</text>
</comment>
<dbReference type="InterPro" id="IPR003673">
    <property type="entry name" value="CoA-Trfase_fam_III"/>
</dbReference>
<dbReference type="InterPro" id="IPR044855">
    <property type="entry name" value="CoA-Trfase_III_dom3_sf"/>
</dbReference>
<gene>
    <name evidence="3" type="ORF">IBL26_06500</name>
</gene>
<dbReference type="PANTHER" id="PTHR48207:SF4">
    <property type="entry name" value="BLL6097 PROTEIN"/>
    <property type="match status" value="1"/>
</dbReference>
<dbReference type="InterPro" id="IPR050483">
    <property type="entry name" value="CoA-transferase_III_domain"/>
</dbReference>
<sequence length="426" mass="45823">MPAASCSVEKPMSPLDTAPQKLPRADYTPGLRGPLDGVRVLDLSRLVAGNTLTQHLADFGATVDKIEPRDGDTLRGWRVKGVETAWKVHARGKRSLCLDFRHPEAIPLIRRLVPGAAILVESFRPGTLEAMGLSPEELLRLEPSLIIVRVSGWGQDGPYSRRPGFGTLIEGFAGFAEMNGFADREPVLPPMYLADTIAGLTGAFATMAALREVEMNGGHGQVIDLPLLDPLFTALGPQAANYRLTGRTKPRTGSRSTGAAPRNVYRTSDDGWVCLSASTQGMAERVLRSIGRADLIDDPRFRTNELRVAHGEELDAVIGAFVGQRTLEENVAFFETAEVTIGPVNDIVRFMADRHVHARALLADYPDEDMGSFPMHAVSARFSGTPGGIRAPAPRLGEHSRDILAAHGFGPEEIDGALTSGLVAAA</sequence>
<dbReference type="EMBL" id="JACTVA010000007">
    <property type="protein sequence ID" value="MBC9206480.1"/>
    <property type="molecule type" value="Genomic_DNA"/>
</dbReference>
<evidence type="ECO:0000256" key="1">
    <source>
        <dbReference type="ARBA" id="ARBA00022679"/>
    </source>
</evidence>
<proteinExistence type="predicted"/>
<organism evidence="3 4">
    <name type="scientific">Teichococcus aerophilus</name>
    <dbReference type="NCBI Taxonomy" id="1224513"/>
    <lineage>
        <taxon>Bacteria</taxon>
        <taxon>Pseudomonadati</taxon>
        <taxon>Pseudomonadota</taxon>
        <taxon>Alphaproteobacteria</taxon>
        <taxon>Acetobacterales</taxon>
        <taxon>Roseomonadaceae</taxon>
        <taxon>Roseomonas</taxon>
    </lineage>
</organism>
<dbReference type="SUPFAM" id="SSF89796">
    <property type="entry name" value="CoA-transferase family III (CaiB/BaiF)"/>
    <property type="match status" value="1"/>
</dbReference>
<keyword evidence="4" id="KW-1185">Reference proteome</keyword>
<accession>A0ABR7RIS2</accession>
<dbReference type="Gene3D" id="3.40.50.10540">
    <property type="entry name" value="Crotonobetainyl-coa:carnitine coa-transferase, domain 1"/>
    <property type="match status" value="1"/>
</dbReference>
<dbReference type="Gene3D" id="3.30.1540.10">
    <property type="entry name" value="formyl-coa transferase, domain 3"/>
    <property type="match status" value="1"/>
</dbReference>
<dbReference type="InterPro" id="IPR023606">
    <property type="entry name" value="CoA-Trfase_III_dom_1_sf"/>
</dbReference>
<reference evidence="3 4" key="1">
    <citation type="journal article" date="2013" name="Int. J. Syst. Evol. Microbiol.">
        <title>Roseomonas aerophila sp. nov., isolated from air.</title>
        <authorList>
            <person name="Kim S.J."/>
            <person name="Weon H.Y."/>
            <person name="Ahn J.H."/>
            <person name="Hong S.B."/>
            <person name="Seok S.J."/>
            <person name="Whang K.S."/>
            <person name="Kwon S.W."/>
        </authorList>
    </citation>
    <scope>NUCLEOTIDE SEQUENCE [LARGE SCALE GENOMIC DNA]</scope>
    <source>
        <strain evidence="3 4">NBRC 108923</strain>
    </source>
</reference>
<keyword evidence="1 3" id="KW-0808">Transferase</keyword>
<feature type="region of interest" description="Disordered" evidence="2">
    <location>
        <begin position="1"/>
        <end position="29"/>
    </location>
</feature>